<dbReference type="Pfam" id="PF03721">
    <property type="entry name" value="UDPG_MGDP_dh_N"/>
    <property type="match status" value="1"/>
</dbReference>
<dbReference type="GO" id="GO:0016491">
    <property type="term" value="F:oxidoreductase activity"/>
    <property type="evidence" value="ECO:0007669"/>
    <property type="project" value="UniProtKB-KW"/>
</dbReference>
<dbReference type="Gene3D" id="3.40.50.720">
    <property type="entry name" value="NAD(P)-binding Rossmann-like Domain"/>
    <property type="match status" value="2"/>
</dbReference>
<dbReference type="InterPro" id="IPR017476">
    <property type="entry name" value="UDP-Glc/GDP-Man"/>
</dbReference>
<evidence type="ECO:0000256" key="8">
    <source>
        <dbReference type="PIRNR" id="PIRNR000124"/>
    </source>
</evidence>
<evidence type="ECO:0000256" key="6">
    <source>
        <dbReference type="ARBA" id="ARBA00023027"/>
    </source>
</evidence>
<dbReference type="PANTHER" id="PTHR43750">
    <property type="entry name" value="UDP-GLUCOSE 6-DEHYDROGENASE TUAD"/>
    <property type="match status" value="1"/>
</dbReference>
<evidence type="ECO:0000256" key="7">
    <source>
        <dbReference type="ARBA" id="ARBA00047473"/>
    </source>
</evidence>
<dbReference type="InterPro" id="IPR036291">
    <property type="entry name" value="NAD(P)-bd_dom_sf"/>
</dbReference>
<dbReference type="InterPro" id="IPR001732">
    <property type="entry name" value="UDP-Glc/GDP-Man_DH_N"/>
</dbReference>
<dbReference type="NCBIfam" id="TIGR03026">
    <property type="entry name" value="NDP-sugDHase"/>
    <property type="match status" value="1"/>
</dbReference>
<keyword evidence="6 8" id="KW-0520">NAD</keyword>
<evidence type="ECO:0000313" key="10">
    <source>
        <dbReference type="EMBL" id="MEF3367133.1"/>
    </source>
</evidence>
<accession>A0ABU7XKS2</accession>
<dbReference type="SUPFAM" id="SSF52413">
    <property type="entry name" value="UDP-glucose/GDP-mannose dehydrogenase C-terminal domain"/>
    <property type="match status" value="1"/>
</dbReference>
<feature type="domain" description="UDP-glucose/GDP-mannose dehydrogenase C-terminal" evidence="9">
    <location>
        <begin position="317"/>
        <end position="418"/>
    </location>
</feature>
<evidence type="ECO:0000256" key="3">
    <source>
        <dbReference type="ARBA" id="ARBA00012954"/>
    </source>
</evidence>
<comment type="caution">
    <text evidence="10">The sequence shown here is derived from an EMBL/GenBank/DDBJ whole genome shotgun (WGS) entry which is preliminary data.</text>
</comment>
<dbReference type="InterPro" id="IPR014026">
    <property type="entry name" value="UDP-Glc/GDP-Man_DH_dimer"/>
</dbReference>
<gene>
    <name evidence="10" type="ORF">V3H18_11370</name>
</gene>
<dbReference type="InterPro" id="IPR008927">
    <property type="entry name" value="6-PGluconate_DH-like_C_sf"/>
</dbReference>
<dbReference type="Pfam" id="PF00984">
    <property type="entry name" value="UDPG_MGDP_dh"/>
    <property type="match status" value="1"/>
</dbReference>
<protein>
    <recommendedName>
        <fullName evidence="4 8">UDP-glucose 6-dehydrogenase</fullName>
        <ecNumber evidence="3 8">1.1.1.22</ecNumber>
    </recommendedName>
</protein>
<dbReference type="RefSeq" id="WP_332082166.1">
    <property type="nucleotide sequence ID" value="NZ_JAZHYN010000032.1"/>
</dbReference>
<evidence type="ECO:0000256" key="2">
    <source>
        <dbReference type="ARBA" id="ARBA00006601"/>
    </source>
</evidence>
<evidence type="ECO:0000256" key="1">
    <source>
        <dbReference type="ARBA" id="ARBA00004701"/>
    </source>
</evidence>
<dbReference type="InterPro" id="IPR028357">
    <property type="entry name" value="UDPglc_DH_bac"/>
</dbReference>
<dbReference type="PANTHER" id="PTHR43750:SF3">
    <property type="entry name" value="UDP-GLUCOSE 6-DEHYDROGENASE TUAD"/>
    <property type="match status" value="1"/>
</dbReference>
<dbReference type="Gene3D" id="1.20.5.100">
    <property type="entry name" value="Cytochrome c1, transmembrane anchor, C-terminal"/>
    <property type="match status" value="1"/>
</dbReference>
<dbReference type="EC" id="1.1.1.22" evidence="3 8"/>
<comment type="pathway">
    <text evidence="1">Nucleotide-sugar biosynthesis; UDP-alpha-D-glucuronate biosynthesis; UDP-alpha-D-glucuronate from UDP-alpha-D-glucose: step 1/1.</text>
</comment>
<comment type="catalytic activity">
    <reaction evidence="7 8">
        <text>UDP-alpha-D-glucose + 2 NAD(+) + H2O = UDP-alpha-D-glucuronate + 2 NADH + 3 H(+)</text>
        <dbReference type="Rhea" id="RHEA:23596"/>
        <dbReference type="ChEBI" id="CHEBI:15377"/>
        <dbReference type="ChEBI" id="CHEBI:15378"/>
        <dbReference type="ChEBI" id="CHEBI:57540"/>
        <dbReference type="ChEBI" id="CHEBI:57945"/>
        <dbReference type="ChEBI" id="CHEBI:58052"/>
        <dbReference type="ChEBI" id="CHEBI:58885"/>
        <dbReference type="EC" id="1.1.1.22"/>
    </reaction>
</comment>
<dbReference type="InterPro" id="IPR014027">
    <property type="entry name" value="UDP-Glc/GDP-Man_DH_C"/>
</dbReference>
<dbReference type="InterPro" id="IPR036220">
    <property type="entry name" value="UDP-Glc/GDP-Man_DH_C_sf"/>
</dbReference>
<reference evidence="10 11" key="1">
    <citation type="submission" date="2024-02" db="EMBL/GenBank/DDBJ databases">
        <authorList>
            <person name="Grouzdev D."/>
        </authorList>
    </citation>
    <scope>NUCLEOTIDE SEQUENCE [LARGE SCALE GENOMIC DNA]</scope>
    <source>
        <strain evidence="10 11">9N</strain>
    </source>
</reference>
<evidence type="ECO:0000313" key="11">
    <source>
        <dbReference type="Proteomes" id="UP001350748"/>
    </source>
</evidence>
<proteinExistence type="inferred from homology"/>
<dbReference type="EMBL" id="JAZHYN010000032">
    <property type="protein sequence ID" value="MEF3367133.1"/>
    <property type="molecule type" value="Genomic_DNA"/>
</dbReference>
<dbReference type="PIRSF" id="PIRSF500134">
    <property type="entry name" value="UDPglc_DH_bac"/>
    <property type="match status" value="1"/>
</dbReference>
<dbReference type="Proteomes" id="UP001350748">
    <property type="component" value="Unassembled WGS sequence"/>
</dbReference>
<dbReference type="Pfam" id="PF03720">
    <property type="entry name" value="UDPG_MGDP_dh_C"/>
    <property type="match status" value="1"/>
</dbReference>
<keyword evidence="5 8" id="KW-0560">Oxidoreductase</keyword>
<keyword evidence="11" id="KW-1185">Reference proteome</keyword>
<dbReference type="PIRSF" id="PIRSF000124">
    <property type="entry name" value="UDPglc_GDPman_dh"/>
    <property type="match status" value="1"/>
</dbReference>
<organism evidence="10 11">
    <name type="scientific">Methylocystis borbori</name>
    <dbReference type="NCBI Taxonomy" id="3118750"/>
    <lineage>
        <taxon>Bacteria</taxon>
        <taxon>Pseudomonadati</taxon>
        <taxon>Pseudomonadota</taxon>
        <taxon>Alphaproteobacteria</taxon>
        <taxon>Hyphomicrobiales</taxon>
        <taxon>Methylocystaceae</taxon>
        <taxon>Methylocystis</taxon>
    </lineage>
</organism>
<comment type="similarity">
    <text evidence="2 8">Belongs to the UDP-glucose/GDP-mannose dehydrogenase family.</text>
</comment>
<evidence type="ECO:0000256" key="5">
    <source>
        <dbReference type="ARBA" id="ARBA00023002"/>
    </source>
</evidence>
<name>A0ABU7XKS2_9HYPH</name>
<dbReference type="SUPFAM" id="SSF48179">
    <property type="entry name" value="6-phosphogluconate dehydrogenase C-terminal domain-like"/>
    <property type="match status" value="1"/>
</dbReference>
<dbReference type="SMART" id="SM00984">
    <property type="entry name" value="UDPG_MGDP_dh_C"/>
    <property type="match status" value="1"/>
</dbReference>
<evidence type="ECO:0000259" key="9">
    <source>
        <dbReference type="SMART" id="SM00984"/>
    </source>
</evidence>
<sequence>MNITMIGSGYVGLVSGACFADFGHKVICVDADAGKIERLQRGEIPIYEPGLDELVANNVKQERLSFTTDLAPAVKSADAVFIAVGTPSRRGDGHADLSFVYAAAQTIAGALDGFTVIVNKSTVPVGTGDEVERIIREVNPKADFAVVSNPEFLREGAAIEDFKRPDRVVIGIEDPRAREVMEEVYRPLSLNAPPLLFVGRRTSELTKYAANAFLATKITFINEVADLCEKVGADVQEVARGIGLDKRIGGKFLHAGPGYGGSCFPKDTLALIKTGQDEGASLRIVETVVAVNDARKRAMARKVINALGGSVRGKKIALLGLAFKPNTDDMRDAPSLAIVASLAGDGAQVHAYDPESMEQARPLMPEVTFHDDAYSALEGADALAIVTEWDAFRALDLERVKTLLKQPIIVDLRNIYRPAEARKHGFTYVSVGRK</sequence>
<evidence type="ECO:0000256" key="4">
    <source>
        <dbReference type="ARBA" id="ARBA00015132"/>
    </source>
</evidence>
<dbReference type="SUPFAM" id="SSF51735">
    <property type="entry name" value="NAD(P)-binding Rossmann-fold domains"/>
    <property type="match status" value="1"/>
</dbReference>